<reference evidence="1 2" key="1">
    <citation type="submission" date="2016-10" db="EMBL/GenBank/DDBJ databases">
        <title>Draft genome sequences of four alkaliphilic bacteria belonging to the Anaerobacillus genus.</title>
        <authorList>
            <person name="Bassil N.M."/>
            <person name="Lloyd J.R."/>
        </authorList>
    </citation>
    <scope>NUCLEOTIDE SEQUENCE [LARGE SCALE GENOMIC DNA]</scope>
    <source>
        <strain evidence="1 2">DSM 15340</strain>
    </source>
</reference>
<evidence type="ECO:0008006" key="3">
    <source>
        <dbReference type="Google" id="ProtNLM"/>
    </source>
</evidence>
<accession>A0A1S2L767</accession>
<dbReference type="InterPro" id="IPR015001">
    <property type="entry name" value="DUF1850"/>
</dbReference>
<keyword evidence="2" id="KW-1185">Reference proteome</keyword>
<protein>
    <recommendedName>
        <fullName evidence="3">DUF1850 domain-containing protein</fullName>
    </recommendedName>
</protein>
<gene>
    <name evidence="1" type="ORF">BKP35_18105</name>
</gene>
<organism evidence="1 2">
    <name type="scientific">Anaerobacillus arseniciselenatis</name>
    <dbReference type="NCBI Taxonomy" id="85682"/>
    <lineage>
        <taxon>Bacteria</taxon>
        <taxon>Bacillati</taxon>
        <taxon>Bacillota</taxon>
        <taxon>Bacilli</taxon>
        <taxon>Bacillales</taxon>
        <taxon>Bacillaceae</taxon>
        <taxon>Anaerobacillus</taxon>
    </lineage>
</organism>
<dbReference type="Proteomes" id="UP000180098">
    <property type="component" value="Unassembled WGS sequence"/>
</dbReference>
<evidence type="ECO:0000313" key="1">
    <source>
        <dbReference type="EMBL" id="OIJ08174.1"/>
    </source>
</evidence>
<sequence length="152" mass="17538">MSIIAVFVVIIVMMTMNATINTQGQFVIKEQRSTNEYLKTDVTSGDLIEIQWIHSVELTPWMEVYQVSDQFELILIETRFQSFGAGVPELLQGDVVTEGGFTVIKNLKEVIDRFTWIHSHQANFTIRLNGTELIETEELPHHIPMELFIEKR</sequence>
<proteinExistence type="predicted"/>
<dbReference type="AlphaFoldDB" id="A0A1S2L767"/>
<comment type="caution">
    <text evidence="1">The sequence shown here is derived from an EMBL/GenBank/DDBJ whole genome shotgun (WGS) entry which is preliminary data.</text>
</comment>
<dbReference type="RefSeq" id="WP_071314791.1">
    <property type="nucleotide sequence ID" value="NZ_MLQQ01000056.1"/>
</dbReference>
<name>A0A1S2L767_9BACI</name>
<evidence type="ECO:0000313" key="2">
    <source>
        <dbReference type="Proteomes" id="UP000180098"/>
    </source>
</evidence>
<dbReference type="Pfam" id="PF08905">
    <property type="entry name" value="DUF1850"/>
    <property type="match status" value="1"/>
</dbReference>
<dbReference type="EMBL" id="MLQQ01000056">
    <property type="protein sequence ID" value="OIJ08174.1"/>
    <property type="molecule type" value="Genomic_DNA"/>
</dbReference>